<accession>A0ABW5BZ79</accession>
<comment type="caution">
    <text evidence="2">The sequence shown here is derived from an EMBL/GenBank/DDBJ whole genome shotgun (WGS) entry which is preliminary data.</text>
</comment>
<evidence type="ECO:0000313" key="2">
    <source>
        <dbReference type="EMBL" id="MFD2214906.1"/>
    </source>
</evidence>
<protein>
    <submittedName>
        <fullName evidence="2">SMI1/KNR4 family protein</fullName>
    </submittedName>
</protein>
<reference evidence="3" key="1">
    <citation type="journal article" date="2019" name="Int. J. Syst. Evol. Microbiol.">
        <title>The Global Catalogue of Microorganisms (GCM) 10K type strain sequencing project: providing services to taxonomists for standard genome sequencing and annotation.</title>
        <authorList>
            <consortium name="The Broad Institute Genomics Platform"/>
            <consortium name="The Broad Institute Genome Sequencing Center for Infectious Disease"/>
            <person name="Wu L."/>
            <person name="Ma J."/>
        </authorList>
    </citation>
    <scope>NUCLEOTIDE SEQUENCE [LARGE SCALE GENOMIC DNA]</scope>
    <source>
        <strain evidence="3">CGMCC 1.15474</strain>
    </source>
</reference>
<name>A0ABW5BZ79_9BACI</name>
<proteinExistence type="predicted"/>
<keyword evidence="3" id="KW-1185">Reference proteome</keyword>
<evidence type="ECO:0000313" key="3">
    <source>
        <dbReference type="Proteomes" id="UP001597318"/>
    </source>
</evidence>
<dbReference type="SMART" id="SM00860">
    <property type="entry name" value="SMI1_KNR4"/>
    <property type="match status" value="1"/>
</dbReference>
<dbReference type="Proteomes" id="UP001597318">
    <property type="component" value="Unassembled WGS sequence"/>
</dbReference>
<dbReference type="SUPFAM" id="SSF160631">
    <property type="entry name" value="SMI1/KNR4-like"/>
    <property type="match status" value="1"/>
</dbReference>
<sequence length="149" mass="17307">MEIEFESSFNLLVSKDIEIFENSYGIILSDDYKEFLLRNNGGKPVKRRFKTSDGTVTSSIMLFLPLTKDTDLNLERFYQKYCINKIVPSNLIPIGIDPAESLICLTLGKQDQVYFCDMDYFEEDNELKDEYIKLISEDFTTFLSNLYNG</sequence>
<feature type="domain" description="Knr4/Smi1-like" evidence="1">
    <location>
        <begin position="12"/>
        <end position="145"/>
    </location>
</feature>
<dbReference type="EMBL" id="JBHUIK010000003">
    <property type="protein sequence ID" value="MFD2214906.1"/>
    <property type="molecule type" value="Genomic_DNA"/>
</dbReference>
<organism evidence="2 3">
    <name type="scientific">Metabacillus endolithicus</name>
    <dbReference type="NCBI Taxonomy" id="1535204"/>
    <lineage>
        <taxon>Bacteria</taxon>
        <taxon>Bacillati</taxon>
        <taxon>Bacillota</taxon>
        <taxon>Bacilli</taxon>
        <taxon>Bacillales</taxon>
        <taxon>Bacillaceae</taxon>
        <taxon>Metabacillus</taxon>
    </lineage>
</organism>
<dbReference type="InterPro" id="IPR037883">
    <property type="entry name" value="Knr4/Smi1-like_sf"/>
</dbReference>
<dbReference type="InterPro" id="IPR018958">
    <property type="entry name" value="Knr4/Smi1-like_dom"/>
</dbReference>
<dbReference type="Gene3D" id="3.40.1580.10">
    <property type="entry name" value="SMI1/KNR4-like"/>
    <property type="match status" value="1"/>
</dbReference>
<evidence type="ECO:0000259" key="1">
    <source>
        <dbReference type="SMART" id="SM00860"/>
    </source>
</evidence>
<dbReference type="RefSeq" id="WP_247346428.1">
    <property type="nucleotide sequence ID" value="NZ_CP095550.1"/>
</dbReference>
<gene>
    <name evidence="2" type="ORF">ACFSKK_14545</name>
</gene>
<dbReference type="Pfam" id="PF09346">
    <property type="entry name" value="SMI1_KNR4"/>
    <property type="match status" value="1"/>
</dbReference>